<feature type="transmembrane region" description="Helical" evidence="4">
    <location>
        <begin position="269"/>
        <end position="287"/>
    </location>
</feature>
<dbReference type="Gene3D" id="1.20.1250.20">
    <property type="entry name" value="MFS general substrate transporter like domains"/>
    <property type="match status" value="1"/>
</dbReference>
<feature type="transmembrane region" description="Helical" evidence="4">
    <location>
        <begin position="376"/>
        <end position="403"/>
    </location>
</feature>
<dbReference type="Proteomes" id="UP000198393">
    <property type="component" value="Unassembled WGS sequence"/>
</dbReference>
<evidence type="ECO:0000256" key="1">
    <source>
        <dbReference type="ARBA" id="ARBA00022692"/>
    </source>
</evidence>
<feature type="transmembrane region" description="Helical" evidence="4">
    <location>
        <begin position="299"/>
        <end position="331"/>
    </location>
</feature>
<evidence type="ECO:0000256" key="2">
    <source>
        <dbReference type="ARBA" id="ARBA00022989"/>
    </source>
</evidence>
<dbReference type="CDD" id="cd06174">
    <property type="entry name" value="MFS"/>
    <property type="match status" value="1"/>
</dbReference>
<dbReference type="AlphaFoldDB" id="A0A239KSB6"/>
<evidence type="ECO:0000313" key="5">
    <source>
        <dbReference type="EMBL" id="SNT20523.1"/>
    </source>
</evidence>
<feature type="transmembrane region" description="Helical" evidence="4">
    <location>
        <begin position="148"/>
        <end position="167"/>
    </location>
</feature>
<organism evidence="5 6">
    <name type="scientific">Ekhidna lutea</name>
    <dbReference type="NCBI Taxonomy" id="447679"/>
    <lineage>
        <taxon>Bacteria</taxon>
        <taxon>Pseudomonadati</taxon>
        <taxon>Bacteroidota</taxon>
        <taxon>Cytophagia</taxon>
        <taxon>Cytophagales</taxon>
        <taxon>Reichenbachiellaceae</taxon>
        <taxon>Ekhidna</taxon>
    </lineage>
</organism>
<feature type="transmembrane region" description="Helical" evidence="4">
    <location>
        <begin position="20"/>
        <end position="39"/>
    </location>
</feature>
<accession>A0A239KSB6</accession>
<dbReference type="Pfam" id="PF07690">
    <property type="entry name" value="MFS_1"/>
    <property type="match status" value="1"/>
</dbReference>
<sequence length="433" mass="49010">MNSEQMDLVKRIFNISSGELKPVMASFFYFFFLMSSYFILRPVRDEMGIQAGVENMQWLFTGTFITMLLIVPVFGYLMKRYQRQKLIPGIYIFFCFNILVFYVLFTFFTVPFVSIIFFIWLSVFNLFVISIFWSFNADIFSSDQAKRLYGPIAAGGSSGAIFGPVIASSLAGQIGVTNLLLISALLLGLATYFLKRLIKHSNARGERKLVTPIKGSIWEGLKLMIRSPYLKQIGLFVLLYTCISTFLYFEQAHIISEAFAVSEDRTSYFGFRDLLVNSSTLFLQFFITERFLRKAGIIFCLILVPVVASFGFLSLGISQSVIVLLIVQVLYRSLNFSIQRPSREVLFTKVSVREKYNTKNFIDTALYRGGDALSGWLFAGLSALASLQAISFLAIPLTVVWALSGLRSGRLFNSMTFNLDNNELQDVITKKSA</sequence>
<dbReference type="SUPFAM" id="SSF103473">
    <property type="entry name" value="MFS general substrate transporter"/>
    <property type="match status" value="1"/>
</dbReference>
<keyword evidence="6" id="KW-1185">Reference proteome</keyword>
<feature type="transmembrane region" description="Helical" evidence="4">
    <location>
        <begin position="173"/>
        <end position="194"/>
    </location>
</feature>
<name>A0A239KSB6_EKHLU</name>
<feature type="transmembrane region" description="Helical" evidence="4">
    <location>
        <begin position="90"/>
        <end position="109"/>
    </location>
</feature>
<dbReference type="PANTHER" id="PTHR43596">
    <property type="entry name" value="ADP,ATP CARRIER PROTEIN"/>
    <property type="match status" value="1"/>
</dbReference>
<dbReference type="PANTHER" id="PTHR43596:SF1">
    <property type="entry name" value="ADP,ATP CARRIER PROTEIN"/>
    <property type="match status" value="1"/>
</dbReference>
<dbReference type="InterPro" id="IPR036259">
    <property type="entry name" value="MFS_trans_sf"/>
</dbReference>
<evidence type="ECO:0000256" key="3">
    <source>
        <dbReference type="ARBA" id="ARBA00023136"/>
    </source>
</evidence>
<dbReference type="EMBL" id="FZPD01000004">
    <property type="protein sequence ID" value="SNT20523.1"/>
    <property type="molecule type" value="Genomic_DNA"/>
</dbReference>
<gene>
    <name evidence="5" type="ORF">SAMN05421640_2845</name>
</gene>
<reference evidence="5 6" key="1">
    <citation type="submission" date="2017-06" db="EMBL/GenBank/DDBJ databases">
        <authorList>
            <person name="Kim H.J."/>
            <person name="Triplett B.A."/>
        </authorList>
    </citation>
    <scope>NUCLEOTIDE SEQUENCE [LARGE SCALE GENOMIC DNA]</scope>
    <source>
        <strain evidence="5 6">DSM 19307</strain>
    </source>
</reference>
<feature type="transmembrane region" description="Helical" evidence="4">
    <location>
        <begin position="59"/>
        <end position="78"/>
    </location>
</feature>
<proteinExistence type="predicted"/>
<feature type="transmembrane region" description="Helical" evidence="4">
    <location>
        <begin position="229"/>
        <end position="249"/>
    </location>
</feature>
<keyword evidence="2 4" id="KW-1133">Transmembrane helix</keyword>
<evidence type="ECO:0000313" key="6">
    <source>
        <dbReference type="Proteomes" id="UP000198393"/>
    </source>
</evidence>
<evidence type="ECO:0000256" key="4">
    <source>
        <dbReference type="SAM" id="Phobius"/>
    </source>
</evidence>
<keyword evidence="3 4" id="KW-0472">Membrane</keyword>
<protein>
    <submittedName>
        <fullName evidence="5">ATP:ADP antiporter, AAA family</fullName>
    </submittedName>
</protein>
<dbReference type="InterPro" id="IPR011701">
    <property type="entry name" value="MFS"/>
</dbReference>
<dbReference type="GO" id="GO:0022857">
    <property type="term" value="F:transmembrane transporter activity"/>
    <property type="evidence" value="ECO:0007669"/>
    <property type="project" value="InterPro"/>
</dbReference>
<feature type="transmembrane region" description="Helical" evidence="4">
    <location>
        <begin position="115"/>
        <end position="136"/>
    </location>
</feature>
<keyword evidence="1 4" id="KW-0812">Transmembrane</keyword>